<sequence>MVLCRWTLASIPIFDGETETMELEEALAKIKELEESNTKLEADKKAALGEKFKASQAAKEAQDAIEEAEREAATKAGDIEKIKSQLETKHKKELDSLRAELDTANSSLKTIRVDNAIAQAIAKSNVITDHVDAVESLIHRRVQYENGEATIDGKSIEDWSKDYFSKSGAIYVRAPENSGGNIMGNDGTNSTSLGDWTRDNFASREAEWLSIDKKDPQLAKAIAQKVGRNDLI</sequence>
<feature type="coiled-coil region" evidence="1">
    <location>
        <begin position="16"/>
        <end position="114"/>
    </location>
</feature>
<proteinExistence type="predicted"/>
<dbReference type="KEGG" id="sjp:SJA_C1-08510"/>
<evidence type="ECO:0000313" key="2">
    <source>
        <dbReference type="EMBL" id="BAI95685.1"/>
    </source>
</evidence>
<gene>
    <name evidence="2" type="ordered locus">SJA_C1-08510</name>
</gene>
<evidence type="ECO:0000313" key="3">
    <source>
        <dbReference type="Proteomes" id="UP000007753"/>
    </source>
</evidence>
<dbReference type="STRING" id="452662.SJA_C1-08510"/>
<keyword evidence="1" id="KW-0175">Coiled coil</keyword>
<reference evidence="2 3" key="1">
    <citation type="journal article" date="2010" name="J. Bacteriol.">
        <title>Complete genome sequence of the representative gamma-hexachlorocyclohexane-degrading bacterium Sphingobium japonicum UT26.</title>
        <authorList>
            <person name="Nagata Y."/>
            <person name="Ohtsubo Y."/>
            <person name="Endo R."/>
            <person name="Ichikawa N."/>
            <person name="Ankai A."/>
            <person name="Oguchi A."/>
            <person name="Fukui S."/>
            <person name="Fujita N."/>
            <person name="Tsuda M."/>
        </authorList>
    </citation>
    <scope>NUCLEOTIDE SEQUENCE [LARGE SCALE GENOMIC DNA]</scope>
    <source>
        <strain evidence="3">DSM 16413 / CCM 7287 / MTCC 6362 / UT26 / NBRC 101211 / UT26S</strain>
    </source>
</reference>
<dbReference type="eggNOG" id="ENOG5031I9V">
    <property type="taxonomic scope" value="Bacteria"/>
</dbReference>
<name>D4YZA3_SPHIU</name>
<dbReference type="HOGENOM" id="CLU_1194274_0_0_5"/>
<organism evidence="2 3">
    <name type="scientific">Sphingobium indicum (strain DSM 16413 / CCM 7287 / MTCC 6362 / UT26 / NBRC 101211 / UT26S)</name>
    <name type="common">Sphingobium japonicum</name>
    <dbReference type="NCBI Taxonomy" id="452662"/>
    <lineage>
        <taxon>Bacteria</taxon>
        <taxon>Pseudomonadati</taxon>
        <taxon>Pseudomonadota</taxon>
        <taxon>Alphaproteobacteria</taxon>
        <taxon>Sphingomonadales</taxon>
        <taxon>Sphingomonadaceae</taxon>
        <taxon>Sphingobium</taxon>
    </lineage>
</organism>
<dbReference type="Proteomes" id="UP000007753">
    <property type="component" value="Chromosome 1"/>
</dbReference>
<protein>
    <submittedName>
        <fullName evidence="2">Kinesin K39, putative</fullName>
    </submittedName>
</protein>
<dbReference type="AlphaFoldDB" id="D4YZA3"/>
<accession>D4YZA3</accession>
<evidence type="ECO:0000256" key="1">
    <source>
        <dbReference type="SAM" id="Coils"/>
    </source>
</evidence>
<dbReference type="EMBL" id="AP010803">
    <property type="protein sequence ID" value="BAI95685.1"/>
    <property type="molecule type" value="Genomic_DNA"/>
</dbReference>
<keyword evidence="3" id="KW-1185">Reference proteome</keyword>